<name>W1NZ34_AMBTC</name>
<dbReference type="Proteomes" id="UP000017836">
    <property type="component" value="Unassembled WGS sequence"/>
</dbReference>
<dbReference type="Gramene" id="ERN00908">
    <property type="protein sequence ID" value="ERN00908"/>
    <property type="gene ID" value="AMTR_s00103p00151220"/>
</dbReference>
<keyword evidence="2" id="KW-1185">Reference proteome</keyword>
<organism evidence="1 2">
    <name type="scientific">Amborella trichopoda</name>
    <dbReference type="NCBI Taxonomy" id="13333"/>
    <lineage>
        <taxon>Eukaryota</taxon>
        <taxon>Viridiplantae</taxon>
        <taxon>Streptophyta</taxon>
        <taxon>Embryophyta</taxon>
        <taxon>Tracheophyta</taxon>
        <taxon>Spermatophyta</taxon>
        <taxon>Magnoliopsida</taxon>
        <taxon>Amborellales</taxon>
        <taxon>Amborellaceae</taxon>
        <taxon>Amborella</taxon>
    </lineage>
</organism>
<reference evidence="2" key="1">
    <citation type="journal article" date="2013" name="Science">
        <title>The Amborella genome and the evolution of flowering plants.</title>
        <authorList>
            <consortium name="Amborella Genome Project"/>
        </authorList>
    </citation>
    <scope>NUCLEOTIDE SEQUENCE [LARGE SCALE GENOMIC DNA]</scope>
</reference>
<sequence length="82" mass="9324">MVENGGVRDLQWRAGLYVRSITFKAKRIEPRNNRQYLTILGAGELTVESGGALGLHWWAGLYVRNITLKAKNEARKNHFQSP</sequence>
<proteinExistence type="predicted"/>
<protein>
    <submittedName>
        <fullName evidence="1">Uncharacterized protein</fullName>
    </submittedName>
</protein>
<gene>
    <name evidence="1" type="ORF">AMTR_s00103p00151220</name>
</gene>
<evidence type="ECO:0000313" key="1">
    <source>
        <dbReference type="EMBL" id="ERN00908.1"/>
    </source>
</evidence>
<dbReference type="EMBL" id="KI394805">
    <property type="protein sequence ID" value="ERN00908.1"/>
    <property type="molecule type" value="Genomic_DNA"/>
</dbReference>
<dbReference type="HOGENOM" id="CLU_2561361_0_0_1"/>
<evidence type="ECO:0000313" key="2">
    <source>
        <dbReference type="Proteomes" id="UP000017836"/>
    </source>
</evidence>
<accession>W1NZ34</accession>
<dbReference type="AlphaFoldDB" id="W1NZ34"/>